<reference evidence="3 4" key="1">
    <citation type="submission" date="2019-07" db="EMBL/GenBank/DDBJ databases">
        <title>Novel species of Flavobacterium.</title>
        <authorList>
            <person name="Liu Q."/>
            <person name="Xin Y.-H."/>
        </authorList>
    </citation>
    <scope>NUCLEOTIDE SEQUENCE [LARGE SCALE GENOMIC DNA]</scope>
    <source>
        <strain evidence="1 3">GSP39</strain>
        <strain evidence="2 4">GSR22</strain>
    </source>
</reference>
<organism evidence="2 4">
    <name type="scientific">Flavobacterium gawalongense</name>
    <dbReference type="NCBI Taxonomy" id="2594432"/>
    <lineage>
        <taxon>Bacteria</taxon>
        <taxon>Pseudomonadati</taxon>
        <taxon>Bacteroidota</taxon>
        <taxon>Flavobacteriia</taxon>
        <taxon>Flavobacteriales</taxon>
        <taxon>Flavobacteriaceae</taxon>
        <taxon>Flavobacterium</taxon>
    </lineage>
</organism>
<evidence type="ECO:0000313" key="1">
    <source>
        <dbReference type="EMBL" id="TRX04930.1"/>
    </source>
</evidence>
<gene>
    <name evidence="2" type="ORF">FNW11_16755</name>
    <name evidence="1" type="ORF">FNW12_12215</name>
</gene>
<dbReference type="OrthoDB" id="1986024at2"/>
<comment type="caution">
    <text evidence="2">The sequence shown here is derived from an EMBL/GenBank/DDBJ whole genome shotgun (WGS) entry which is preliminary data.</text>
</comment>
<dbReference type="RefSeq" id="WP_143388102.1">
    <property type="nucleotide sequence ID" value="NZ_VJZL01000056.1"/>
</dbReference>
<proteinExistence type="predicted"/>
<accession>A0A553BA09</accession>
<evidence type="ECO:0000313" key="4">
    <source>
        <dbReference type="Proteomes" id="UP000318669"/>
    </source>
</evidence>
<dbReference type="EMBL" id="VJZL01000056">
    <property type="protein sequence ID" value="TRX05071.1"/>
    <property type="molecule type" value="Genomic_DNA"/>
</dbReference>
<evidence type="ECO:0000313" key="2">
    <source>
        <dbReference type="EMBL" id="TRX05071.1"/>
    </source>
</evidence>
<dbReference type="Proteomes" id="UP000318669">
    <property type="component" value="Unassembled WGS sequence"/>
</dbReference>
<dbReference type="Proteomes" id="UP000318528">
    <property type="component" value="Unassembled WGS sequence"/>
</dbReference>
<name>A0A553BA09_9FLAO</name>
<dbReference type="AlphaFoldDB" id="A0A553BA09"/>
<protein>
    <submittedName>
        <fullName evidence="2">Uncharacterized protein</fullName>
    </submittedName>
</protein>
<keyword evidence="3" id="KW-1185">Reference proteome</keyword>
<sequence>MDNDDLDNFIDQLKPLIAQMQQLQEQAYSIYKPQVDDLIKTQTKDKNTIERLLDYLLDYCGNEKVLTLFKKLCRYYWDINPRATADYIQAYREIWEDDLPISKVGE</sequence>
<dbReference type="EMBL" id="VJZN01000021">
    <property type="protein sequence ID" value="TRX04930.1"/>
    <property type="molecule type" value="Genomic_DNA"/>
</dbReference>
<evidence type="ECO:0000313" key="3">
    <source>
        <dbReference type="Proteomes" id="UP000318528"/>
    </source>
</evidence>